<keyword evidence="1" id="KW-0472">Membrane</keyword>
<comment type="caution">
    <text evidence="2">The sequence shown here is derived from an EMBL/GenBank/DDBJ whole genome shotgun (WGS) entry which is preliminary data.</text>
</comment>
<proteinExistence type="predicted"/>
<protein>
    <submittedName>
        <fullName evidence="2">Uncharacterized protein</fullName>
    </submittedName>
</protein>
<dbReference type="EMBL" id="AJWZ01003075">
    <property type="protein sequence ID" value="EKC69227.1"/>
    <property type="molecule type" value="Genomic_DNA"/>
</dbReference>
<organism evidence="2">
    <name type="scientific">human gut metagenome</name>
    <dbReference type="NCBI Taxonomy" id="408170"/>
    <lineage>
        <taxon>unclassified sequences</taxon>
        <taxon>metagenomes</taxon>
        <taxon>organismal metagenomes</taxon>
    </lineage>
</organism>
<sequence length="33" mass="3581">MKLKTKHITVTAVMIALSIVVIQFIKAPLMIAG</sequence>
<evidence type="ECO:0000313" key="2">
    <source>
        <dbReference type="EMBL" id="EKC69227.1"/>
    </source>
</evidence>
<name>K1T7S7_9ZZZZ</name>
<feature type="non-terminal residue" evidence="2">
    <location>
        <position position="33"/>
    </location>
</feature>
<dbReference type="AlphaFoldDB" id="K1T7S7"/>
<feature type="transmembrane region" description="Helical" evidence="1">
    <location>
        <begin position="7"/>
        <end position="25"/>
    </location>
</feature>
<reference evidence="2" key="1">
    <citation type="journal article" date="2013" name="Environ. Microbiol.">
        <title>Microbiota from the distal guts of lean and obese adolescents exhibit partial functional redundancy besides clear differences in community structure.</title>
        <authorList>
            <person name="Ferrer M."/>
            <person name="Ruiz A."/>
            <person name="Lanza F."/>
            <person name="Haange S.B."/>
            <person name="Oberbach A."/>
            <person name="Till H."/>
            <person name="Bargiela R."/>
            <person name="Campoy C."/>
            <person name="Segura M.T."/>
            <person name="Richter M."/>
            <person name="von Bergen M."/>
            <person name="Seifert J."/>
            <person name="Suarez A."/>
        </authorList>
    </citation>
    <scope>NUCLEOTIDE SEQUENCE</scope>
</reference>
<accession>K1T7S7</accession>
<keyword evidence="1" id="KW-1133">Transmembrane helix</keyword>
<gene>
    <name evidence="2" type="ORF">OBE_04516</name>
</gene>
<keyword evidence="1" id="KW-0812">Transmembrane</keyword>
<evidence type="ECO:0000256" key="1">
    <source>
        <dbReference type="SAM" id="Phobius"/>
    </source>
</evidence>